<evidence type="ECO:0000313" key="2">
    <source>
        <dbReference type="Proteomes" id="UP000220914"/>
    </source>
</evidence>
<dbReference type="PANTHER" id="PTHR23416:SF78">
    <property type="entry name" value="LIPOPOLYSACCHARIDE BIOSYNTHESIS O-ACETYL TRANSFERASE WBBJ-RELATED"/>
    <property type="match status" value="1"/>
</dbReference>
<keyword evidence="2" id="KW-1185">Reference proteome</keyword>
<gene>
    <name evidence="1" type="ORF">CQY20_28390</name>
</gene>
<dbReference type="PANTHER" id="PTHR23416">
    <property type="entry name" value="SIALIC ACID SYNTHASE-RELATED"/>
    <property type="match status" value="1"/>
</dbReference>
<proteinExistence type="predicted"/>
<dbReference type="CDD" id="cd04647">
    <property type="entry name" value="LbH_MAT_like"/>
    <property type="match status" value="1"/>
</dbReference>
<dbReference type="InterPro" id="IPR051159">
    <property type="entry name" value="Hexapeptide_acetyltransf"/>
</dbReference>
<dbReference type="InterPro" id="IPR011004">
    <property type="entry name" value="Trimer_LpxA-like_sf"/>
</dbReference>
<dbReference type="Proteomes" id="UP000220914">
    <property type="component" value="Unassembled WGS sequence"/>
</dbReference>
<organism evidence="1 2">
    <name type="scientific">Mycolicibacterium agri</name>
    <name type="common">Mycobacterium agri</name>
    <dbReference type="NCBI Taxonomy" id="36811"/>
    <lineage>
        <taxon>Bacteria</taxon>
        <taxon>Bacillati</taxon>
        <taxon>Actinomycetota</taxon>
        <taxon>Actinomycetes</taxon>
        <taxon>Mycobacteriales</taxon>
        <taxon>Mycobacteriaceae</taxon>
        <taxon>Mycolicibacterium</taxon>
    </lineage>
</organism>
<dbReference type="OrthoDB" id="2643438at2"/>
<protein>
    <recommendedName>
        <fullName evidence="3">Acetyltransferase</fullName>
    </recommendedName>
</protein>
<dbReference type="InterPro" id="IPR001451">
    <property type="entry name" value="Hexapep"/>
</dbReference>
<accession>A0A2A7MQU8</accession>
<dbReference type="SUPFAM" id="SSF51161">
    <property type="entry name" value="Trimeric LpxA-like enzymes"/>
    <property type="match status" value="1"/>
</dbReference>
<dbReference type="Pfam" id="PF00132">
    <property type="entry name" value="Hexapep"/>
    <property type="match status" value="1"/>
</dbReference>
<evidence type="ECO:0008006" key="3">
    <source>
        <dbReference type="Google" id="ProtNLM"/>
    </source>
</evidence>
<evidence type="ECO:0000313" key="1">
    <source>
        <dbReference type="EMBL" id="PEG33887.1"/>
    </source>
</evidence>
<dbReference type="AlphaFoldDB" id="A0A2A7MQU8"/>
<reference evidence="1 2" key="1">
    <citation type="submission" date="2017-10" db="EMBL/GenBank/DDBJ databases">
        <title>The new phylogeny of genus Mycobacterium.</title>
        <authorList>
            <person name="Tortoli E."/>
            <person name="Trovato A."/>
            <person name="Cirillo D.M."/>
        </authorList>
    </citation>
    <scope>NUCLEOTIDE SEQUENCE [LARGE SCALE GENOMIC DNA]</scope>
    <source>
        <strain evidence="1 2">CCUG37673</strain>
    </source>
</reference>
<dbReference type="Gene3D" id="2.160.10.10">
    <property type="entry name" value="Hexapeptide repeat proteins"/>
    <property type="match status" value="1"/>
</dbReference>
<comment type="caution">
    <text evidence="1">The sequence shown here is derived from an EMBL/GenBank/DDBJ whole genome shotgun (WGS) entry which is preliminary data.</text>
</comment>
<name>A0A2A7MQU8_MYCAG</name>
<sequence length="218" mass="23355">MIAKSIARSIVSRTNRYSDGMGTLRARLLLGSVGRGCRVGWDVEFRNPAGIVLGDSVVVKGRSIFNGRAKGSGPGIRLGDQTYIKEWNYIDSYGGVIDIAGPCAIGQGCILDGEGGLEIEPYVMIGQNVRLVGSGHNYGSLELPYILQGGTAKGIRIGRNTWIGGGSIVLDGVTIGRNCIVGAGSIVDTSIPDNTMHVDRNPREFRVRHFRLPEGWPN</sequence>
<dbReference type="EMBL" id="PDCP01000087">
    <property type="protein sequence ID" value="PEG33887.1"/>
    <property type="molecule type" value="Genomic_DNA"/>
</dbReference>